<dbReference type="Pfam" id="PF00395">
    <property type="entry name" value="SLH"/>
    <property type="match status" value="3"/>
</dbReference>
<dbReference type="InterPro" id="IPR051465">
    <property type="entry name" value="Cell_Envelope_Struct_Comp"/>
</dbReference>
<dbReference type="Proteomes" id="UP000183410">
    <property type="component" value="Unassembled WGS sequence"/>
</dbReference>
<dbReference type="InterPro" id="IPR013378">
    <property type="entry name" value="InlB-like_B-rpt"/>
</dbReference>
<evidence type="ECO:0000256" key="1">
    <source>
        <dbReference type="ARBA" id="ARBA00004196"/>
    </source>
</evidence>
<evidence type="ECO:0000313" key="6">
    <source>
        <dbReference type="Proteomes" id="UP000183410"/>
    </source>
</evidence>
<dbReference type="InterPro" id="IPR036278">
    <property type="entry name" value="Sialidase_sf"/>
</dbReference>
<feature type="domain" description="SLH" evidence="4">
    <location>
        <begin position="554"/>
        <end position="614"/>
    </location>
</feature>
<dbReference type="PANTHER" id="PTHR43308">
    <property type="entry name" value="OUTER MEMBRANE PROTEIN ALPHA-RELATED"/>
    <property type="match status" value="1"/>
</dbReference>
<comment type="subcellular location">
    <subcellularLocation>
        <location evidence="1">Cell envelope</location>
    </subcellularLocation>
</comment>
<dbReference type="NCBIfam" id="TIGR02543">
    <property type="entry name" value="List_Bact_rpt"/>
    <property type="match status" value="2"/>
</dbReference>
<protein>
    <submittedName>
        <fullName evidence="5">Listeria/Bacterioides repeat-containing protein</fullName>
    </submittedName>
</protein>
<feature type="domain" description="SLH" evidence="4">
    <location>
        <begin position="680"/>
        <end position="732"/>
    </location>
</feature>
<dbReference type="Pfam" id="PF09479">
    <property type="entry name" value="Flg_new"/>
    <property type="match status" value="2"/>
</dbReference>
<evidence type="ECO:0000313" key="5">
    <source>
        <dbReference type="EMBL" id="SFE68725.1"/>
    </source>
</evidence>
<dbReference type="OrthoDB" id="663332at2"/>
<evidence type="ECO:0000256" key="2">
    <source>
        <dbReference type="SAM" id="MobiDB-lite"/>
    </source>
</evidence>
<organism evidence="5 6">
    <name type="scientific">Paenibacillus algorifonticola</name>
    <dbReference type="NCBI Taxonomy" id="684063"/>
    <lineage>
        <taxon>Bacteria</taxon>
        <taxon>Bacillati</taxon>
        <taxon>Bacillota</taxon>
        <taxon>Bacilli</taxon>
        <taxon>Bacillales</taxon>
        <taxon>Paenibacillaceae</taxon>
        <taxon>Paenibacillus</taxon>
    </lineage>
</organism>
<accession>A0A1I2CKQ1</accession>
<name>A0A1I2CKQ1_9BACL</name>
<gene>
    <name evidence="5" type="ORF">SAMN04487969_105122</name>
</gene>
<dbReference type="GO" id="GO:0030313">
    <property type="term" value="C:cell envelope"/>
    <property type="evidence" value="ECO:0007669"/>
    <property type="project" value="UniProtKB-SubCell"/>
</dbReference>
<dbReference type="PROSITE" id="PS51272">
    <property type="entry name" value="SLH"/>
    <property type="match status" value="3"/>
</dbReference>
<feature type="region of interest" description="Disordered" evidence="2">
    <location>
        <begin position="393"/>
        <end position="415"/>
    </location>
</feature>
<dbReference type="AlphaFoldDB" id="A0A1I2CKQ1"/>
<dbReference type="EMBL" id="FONN01000005">
    <property type="protein sequence ID" value="SFE68725.1"/>
    <property type="molecule type" value="Genomic_DNA"/>
</dbReference>
<dbReference type="PANTHER" id="PTHR43308:SF5">
    <property type="entry name" value="S-LAYER PROTEIN _ PEPTIDOGLYCAN ENDO-BETA-N-ACETYLGLUCOSAMINIDASE"/>
    <property type="match status" value="1"/>
</dbReference>
<evidence type="ECO:0000259" key="3">
    <source>
        <dbReference type="PROSITE" id="PS51145"/>
    </source>
</evidence>
<dbReference type="Gene3D" id="2.60.40.4270">
    <property type="entry name" value="Listeria-Bacteroides repeat domain"/>
    <property type="match status" value="2"/>
</dbReference>
<dbReference type="InterPro" id="IPR000906">
    <property type="entry name" value="ZU5_dom"/>
</dbReference>
<sequence length="732" mass="76347">MYVAVGADFPGTGNILTSSDGASWTSHTLSGYFPEGVVYGDGTYVAVGLSGTIVTSNDGTNWTTPASPTIVHLNGVTYGDGMFVAVGDYGAVDLSTDGVNWTHRLLDITLDFHSVTYGNGIYVAVGVSETGTGIMMTSSNGADWTSRTLDHTNSLHGVTYGNGTFVAVGEYGLTLTSSDGVSWTSHSMETFSHFNSVAYGNGTFVAVGNDGAIWQYGNPSPQTYTVTYNGNGSTGGTVPTDSGVYEQNAMATVLGNAGSLVKTGHTFTGWNTAADGSGTSYAANATFAMGASNVTLYAQWTEIPAVPTFTVTYNGNGSTGGRVPTDRGAYEQNATVAIFGNTGSLVKTGHTFTGWNTAADGSEASYASGAALTIGAANVTLYAQWTVIPSGGSGGSSGSSGSSGSGGGGIPTPDNSKVIAENGKLVLPVGRSGEVRLDEGIKIDIPANATEKELILTIERVLNTQSLLTKNEVLASPVYEVLKNFTENFKKPVTLTLTFDPAKLKDNQRAAIFYYDEGKKGWVEIGGIVKGNQISVEVDHFTKYAVLAVDKPSNEEVKLSDISGHWAEANIIQAVKDGVARGYPDGTFKPNHTVMRAEFAVMLMNALKLEGEAGALTFKDNTKIAVWAQQAIAQAVEAGIIKGYADDTFRPEAAITRAEMAAMIANALKLTLEENAATGFADEQSIPTWARGAAAAMKELGIMEGTGANAFHSAAQSTRAEAVTVLLRMLAK</sequence>
<dbReference type="Gene3D" id="2.60.220.30">
    <property type="match status" value="1"/>
</dbReference>
<proteinExistence type="predicted"/>
<evidence type="ECO:0000259" key="4">
    <source>
        <dbReference type="PROSITE" id="PS51272"/>
    </source>
</evidence>
<dbReference type="PROSITE" id="PS51145">
    <property type="entry name" value="ZU5"/>
    <property type="match status" value="1"/>
</dbReference>
<feature type="domain" description="ZU5" evidence="3">
    <location>
        <begin position="420"/>
        <end position="550"/>
    </location>
</feature>
<feature type="compositionally biased region" description="Gly residues" evidence="2">
    <location>
        <begin position="393"/>
        <end position="410"/>
    </location>
</feature>
<keyword evidence="6" id="KW-1185">Reference proteome</keyword>
<dbReference type="SUPFAM" id="SSF50939">
    <property type="entry name" value="Sialidases"/>
    <property type="match status" value="1"/>
</dbReference>
<dbReference type="InterPro" id="IPR001119">
    <property type="entry name" value="SLH_dom"/>
</dbReference>
<reference evidence="6" key="1">
    <citation type="submission" date="2016-10" db="EMBL/GenBank/DDBJ databases">
        <authorList>
            <person name="Varghese N."/>
            <person name="Submissions S."/>
        </authorList>
    </citation>
    <scope>NUCLEOTIDE SEQUENCE [LARGE SCALE GENOMIC DNA]</scope>
    <source>
        <strain evidence="6">CGMCC 1.10223</strain>
    </source>
</reference>
<dbReference type="InterPro" id="IPR042229">
    <property type="entry name" value="Listeria/Bacterioides_rpt_sf"/>
</dbReference>
<feature type="domain" description="SLH" evidence="4">
    <location>
        <begin position="615"/>
        <end position="678"/>
    </location>
</feature>